<accession>A0A251TV53</accession>
<evidence type="ECO:0000313" key="2">
    <source>
        <dbReference type="Proteomes" id="UP000215914"/>
    </source>
</evidence>
<dbReference type="Proteomes" id="UP000215914">
    <property type="component" value="Chromosome 9"/>
</dbReference>
<keyword evidence="2" id="KW-1185">Reference proteome</keyword>
<gene>
    <name evidence="1" type="ORF">HannXRQ_Chr09g0255671</name>
</gene>
<name>A0A251TV53_HELAN</name>
<proteinExistence type="predicted"/>
<organism evidence="1 2">
    <name type="scientific">Helianthus annuus</name>
    <name type="common">Common sunflower</name>
    <dbReference type="NCBI Taxonomy" id="4232"/>
    <lineage>
        <taxon>Eukaryota</taxon>
        <taxon>Viridiplantae</taxon>
        <taxon>Streptophyta</taxon>
        <taxon>Embryophyta</taxon>
        <taxon>Tracheophyta</taxon>
        <taxon>Spermatophyta</taxon>
        <taxon>Magnoliopsida</taxon>
        <taxon>eudicotyledons</taxon>
        <taxon>Gunneridae</taxon>
        <taxon>Pentapetalae</taxon>
        <taxon>asterids</taxon>
        <taxon>campanulids</taxon>
        <taxon>Asterales</taxon>
        <taxon>Asteraceae</taxon>
        <taxon>Asteroideae</taxon>
        <taxon>Heliantheae alliance</taxon>
        <taxon>Heliantheae</taxon>
        <taxon>Helianthus</taxon>
    </lineage>
</organism>
<sequence length="57" mass="6654">MIRQKGGFLTAASILETAQKIRRRDGRRKRRKKLKREGDWFEFQVTVQDSSLGSQTS</sequence>
<dbReference type="InParanoid" id="A0A251TV53"/>
<protein>
    <submittedName>
        <fullName evidence="1">Uncharacterized protein</fullName>
    </submittedName>
</protein>
<dbReference type="AlphaFoldDB" id="A0A251TV53"/>
<evidence type="ECO:0000313" key="1">
    <source>
        <dbReference type="EMBL" id="OTG15007.1"/>
    </source>
</evidence>
<dbReference type="EMBL" id="CM007898">
    <property type="protein sequence ID" value="OTG15007.1"/>
    <property type="molecule type" value="Genomic_DNA"/>
</dbReference>
<reference evidence="2" key="1">
    <citation type="journal article" date="2017" name="Nature">
        <title>The sunflower genome provides insights into oil metabolism, flowering and Asterid evolution.</title>
        <authorList>
            <person name="Badouin H."/>
            <person name="Gouzy J."/>
            <person name="Grassa C.J."/>
            <person name="Murat F."/>
            <person name="Staton S.E."/>
            <person name="Cottret L."/>
            <person name="Lelandais-Briere C."/>
            <person name="Owens G.L."/>
            <person name="Carrere S."/>
            <person name="Mayjonade B."/>
            <person name="Legrand L."/>
            <person name="Gill N."/>
            <person name="Kane N.C."/>
            <person name="Bowers J.E."/>
            <person name="Hubner S."/>
            <person name="Bellec A."/>
            <person name="Berard A."/>
            <person name="Berges H."/>
            <person name="Blanchet N."/>
            <person name="Boniface M.C."/>
            <person name="Brunel D."/>
            <person name="Catrice O."/>
            <person name="Chaidir N."/>
            <person name="Claudel C."/>
            <person name="Donnadieu C."/>
            <person name="Faraut T."/>
            <person name="Fievet G."/>
            <person name="Helmstetter N."/>
            <person name="King M."/>
            <person name="Knapp S.J."/>
            <person name="Lai Z."/>
            <person name="Le Paslier M.C."/>
            <person name="Lippi Y."/>
            <person name="Lorenzon L."/>
            <person name="Mandel J.R."/>
            <person name="Marage G."/>
            <person name="Marchand G."/>
            <person name="Marquand E."/>
            <person name="Bret-Mestries E."/>
            <person name="Morien E."/>
            <person name="Nambeesan S."/>
            <person name="Nguyen T."/>
            <person name="Pegot-Espagnet P."/>
            <person name="Pouilly N."/>
            <person name="Raftis F."/>
            <person name="Sallet E."/>
            <person name="Schiex T."/>
            <person name="Thomas J."/>
            <person name="Vandecasteele C."/>
            <person name="Vares D."/>
            <person name="Vear F."/>
            <person name="Vautrin S."/>
            <person name="Crespi M."/>
            <person name="Mangin B."/>
            <person name="Burke J.M."/>
            <person name="Salse J."/>
            <person name="Munos S."/>
            <person name="Vincourt P."/>
            <person name="Rieseberg L.H."/>
            <person name="Langlade N.B."/>
        </authorList>
    </citation>
    <scope>NUCLEOTIDE SEQUENCE [LARGE SCALE GENOMIC DNA]</scope>
    <source>
        <strain evidence="2">cv. SF193</strain>
    </source>
</reference>